<evidence type="ECO:0000313" key="3">
    <source>
        <dbReference type="Proteomes" id="UP000009134"/>
    </source>
</evidence>
<dbReference type="Proteomes" id="UP000009134">
    <property type="component" value="Chromosome"/>
</dbReference>
<dbReference type="PROSITE" id="PS51186">
    <property type="entry name" value="GNAT"/>
    <property type="match status" value="1"/>
</dbReference>
<dbReference type="Gene3D" id="3.40.630.30">
    <property type="match status" value="1"/>
</dbReference>
<accession>Q2G5U7</accession>
<protein>
    <recommendedName>
        <fullName evidence="1">N-acetyltransferase domain-containing protein</fullName>
    </recommendedName>
</protein>
<reference evidence="3" key="1">
    <citation type="submission" date="2006-01" db="EMBL/GenBank/DDBJ databases">
        <title>Complete sequence of Novosphingobium aromaticivorans DSM 12444.</title>
        <authorList>
            <consortium name="US DOE Joint Genome Institute"/>
            <person name="Copeland A."/>
            <person name="Lucas S."/>
            <person name="Lapidus A."/>
            <person name="Barry K."/>
            <person name="Detter J.C."/>
            <person name="Glavina T."/>
            <person name="Hammon N."/>
            <person name="Israni S."/>
            <person name="Pitluck S."/>
            <person name="Chain P."/>
            <person name="Malfatti S."/>
            <person name="Shin M."/>
            <person name="Vergez L."/>
            <person name="Schmutz J."/>
            <person name="Larimer F."/>
            <person name="Land M."/>
            <person name="Kyrpides N."/>
            <person name="Ivanova N."/>
            <person name="Fredrickson J."/>
            <person name="Balkwill D."/>
            <person name="Romine M.F."/>
            <person name="Richardson P."/>
        </authorList>
    </citation>
    <scope>NUCLEOTIDE SEQUENCE [LARGE SCALE GENOMIC DNA]</scope>
    <source>
        <strain evidence="3">ATCC 700278 / DSM 12444 / CCUG 56034 / CIP 105152 / NBRC 16084 / F199</strain>
    </source>
</reference>
<dbReference type="InterPro" id="IPR038740">
    <property type="entry name" value="BioF2-like_GNAT_dom"/>
</dbReference>
<keyword evidence="3" id="KW-1185">Reference proteome</keyword>
<organism evidence="2 3">
    <name type="scientific">Novosphingobium aromaticivorans (strain ATCC 700278 / DSM 12444 / CCUG 56034 / CIP 105152 / NBRC 16084 / F199)</name>
    <dbReference type="NCBI Taxonomy" id="279238"/>
    <lineage>
        <taxon>Bacteria</taxon>
        <taxon>Pseudomonadati</taxon>
        <taxon>Pseudomonadota</taxon>
        <taxon>Alphaproteobacteria</taxon>
        <taxon>Sphingomonadales</taxon>
        <taxon>Sphingomonadaceae</taxon>
        <taxon>Novosphingobium</taxon>
    </lineage>
</organism>
<dbReference type="SUPFAM" id="SSF55729">
    <property type="entry name" value="Acyl-CoA N-acyltransferases (Nat)"/>
    <property type="match status" value="1"/>
</dbReference>
<dbReference type="eggNOG" id="COG5653">
    <property type="taxonomic scope" value="Bacteria"/>
</dbReference>
<dbReference type="HOGENOM" id="CLU_046277_0_0_5"/>
<sequence>MNVYHASLEEAQADPRLKGLQGASPFERLDWLALLANECLDPARARLSVVTSGECMAALPWIEREGRIDALANWYSFFVSPLGDSALLSRIVEALPHGRAAFAPLPEEDARLLARAFRNAGWCTLAAPCDVNHVLPVEGRSFAQYWAERPGALRETVRRKSRKGEVSLRILTEFSPEDWEAYETIYRLSWKPGEGSPAFLRKWAEADGEAGRLRLGIAEIDGAAVAAQFWTVEGGTAYIHKLAHDERFRKSSPGTLLTAAMFEHVIDRDRVDLIDFGTGDDPYKRDWMDDVRSRWSVQAWRPGAVRHWPSLALALARTLAGQIMRPLVSRNGDG</sequence>
<dbReference type="Pfam" id="PF13480">
    <property type="entry name" value="Acetyltransf_6"/>
    <property type="match status" value="1"/>
</dbReference>
<gene>
    <name evidence="2" type="ordered locus">Saro_2339</name>
</gene>
<evidence type="ECO:0000259" key="1">
    <source>
        <dbReference type="PROSITE" id="PS51186"/>
    </source>
</evidence>
<dbReference type="EMBL" id="CP000248">
    <property type="protein sequence ID" value="ABD26776.1"/>
    <property type="molecule type" value="Genomic_DNA"/>
</dbReference>
<dbReference type="RefSeq" id="WP_011445982.1">
    <property type="nucleotide sequence ID" value="NC_007794.1"/>
</dbReference>
<dbReference type="STRING" id="279238.Saro_2339"/>
<proteinExistence type="predicted"/>
<dbReference type="GO" id="GO:0016747">
    <property type="term" value="F:acyltransferase activity, transferring groups other than amino-acyl groups"/>
    <property type="evidence" value="ECO:0007669"/>
    <property type="project" value="InterPro"/>
</dbReference>
<feature type="domain" description="N-acetyltransferase" evidence="1">
    <location>
        <begin position="166"/>
        <end position="320"/>
    </location>
</feature>
<evidence type="ECO:0000313" key="2">
    <source>
        <dbReference type="EMBL" id="ABD26776.1"/>
    </source>
</evidence>
<dbReference type="KEGG" id="nar:Saro_2339"/>
<name>Q2G5U7_NOVAD</name>
<dbReference type="AlphaFoldDB" id="Q2G5U7"/>
<dbReference type="InterPro" id="IPR016181">
    <property type="entry name" value="Acyl_CoA_acyltransferase"/>
</dbReference>
<dbReference type="InterPro" id="IPR000182">
    <property type="entry name" value="GNAT_dom"/>
</dbReference>